<dbReference type="STRING" id="1220924.W2RTM8"/>
<organism evidence="2 3">
    <name type="scientific">Cyphellophora europaea (strain CBS 101466)</name>
    <name type="common">Phialophora europaea</name>
    <dbReference type="NCBI Taxonomy" id="1220924"/>
    <lineage>
        <taxon>Eukaryota</taxon>
        <taxon>Fungi</taxon>
        <taxon>Dikarya</taxon>
        <taxon>Ascomycota</taxon>
        <taxon>Pezizomycotina</taxon>
        <taxon>Eurotiomycetes</taxon>
        <taxon>Chaetothyriomycetidae</taxon>
        <taxon>Chaetothyriales</taxon>
        <taxon>Cyphellophoraceae</taxon>
        <taxon>Cyphellophora</taxon>
    </lineage>
</organism>
<dbReference type="VEuPathDB" id="FungiDB:HMPREF1541_06082"/>
<dbReference type="Proteomes" id="UP000030752">
    <property type="component" value="Unassembled WGS sequence"/>
</dbReference>
<dbReference type="HOGENOM" id="CLU_2250027_0_0_1"/>
<protein>
    <recommendedName>
        <fullName evidence="4">CsbD-like domain-containing protein</fullName>
    </recommendedName>
</protein>
<evidence type="ECO:0000313" key="2">
    <source>
        <dbReference type="EMBL" id="ETN39856.1"/>
    </source>
</evidence>
<dbReference type="RefSeq" id="XP_008718641.1">
    <property type="nucleotide sequence ID" value="XM_008720419.1"/>
</dbReference>
<dbReference type="AlphaFoldDB" id="W2RTM8"/>
<dbReference type="EMBL" id="KB822721">
    <property type="protein sequence ID" value="ETN39856.1"/>
    <property type="molecule type" value="Genomic_DNA"/>
</dbReference>
<dbReference type="OrthoDB" id="4161535at2759"/>
<sequence length="104" mass="10881">MGSGRTRAQAQGGIGGEVDDPDNSYGTGSRRGDDFGGSTRRGDDFGGSTRRDDDFGGNTRRDDGGEGKKDSTVGKLMEKAGGMLKNENLQQKGAEKRGSAGNDY</sequence>
<feature type="compositionally biased region" description="Basic and acidic residues" evidence="1">
    <location>
        <begin position="30"/>
        <end position="78"/>
    </location>
</feature>
<evidence type="ECO:0008006" key="4">
    <source>
        <dbReference type="Google" id="ProtNLM"/>
    </source>
</evidence>
<dbReference type="InParanoid" id="W2RTM8"/>
<evidence type="ECO:0000313" key="3">
    <source>
        <dbReference type="Proteomes" id="UP000030752"/>
    </source>
</evidence>
<reference evidence="2 3" key="1">
    <citation type="submission" date="2013-03" db="EMBL/GenBank/DDBJ databases">
        <title>The Genome Sequence of Phialophora europaea CBS 101466.</title>
        <authorList>
            <consortium name="The Broad Institute Genomics Platform"/>
            <person name="Cuomo C."/>
            <person name="de Hoog S."/>
            <person name="Gorbushina A."/>
            <person name="Walker B."/>
            <person name="Young S.K."/>
            <person name="Zeng Q."/>
            <person name="Gargeya S."/>
            <person name="Fitzgerald M."/>
            <person name="Haas B."/>
            <person name="Abouelleil A."/>
            <person name="Allen A.W."/>
            <person name="Alvarado L."/>
            <person name="Arachchi H.M."/>
            <person name="Berlin A.M."/>
            <person name="Chapman S.B."/>
            <person name="Gainer-Dewar J."/>
            <person name="Goldberg J."/>
            <person name="Griggs A."/>
            <person name="Gujja S."/>
            <person name="Hansen M."/>
            <person name="Howarth C."/>
            <person name="Imamovic A."/>
            <person name="Ireland A."/>
            <person name="Larimer J."/>
            <person name="McCowan C."/>
            <person name="Murphy C."/>
            <person name="Pearson M."/>
            <person name="Poon T.W."/>
            <person name="Priest M."/>
            <person name="Roberts A."/>
            <person name="Saif S."/>
            <person name="Shea T."/>
            <person name="Sisk P."/>
            <person name="Sykes S."/>
            <person name="Wortman J."/>
            <person name="Nusbaum C."/>
            <person name="Birren B."/>
        </authorList>
    </citation>
    <scope>NUCLEOTIDE SEQUENCE [LARGE SCALE GENOMIC DNA]</scope>
    <source>
        <strain evidence="2 3">CBS 101466</strain>
    </source>
</reference>
<proteinExistence type="predicted"/>
<accession>W2RTM8</accession>
<dbReference type="eggNOG" id="ENOG502S9SW">
    <property type="taxonomic scope" value="Eukaryota"/>
</dbReference>
<evidence type="ECO:0000256" key="1">
    <source>
        <dbReference type="SAM" id="MobiDB-lite"/>
    </source>
</evidence>
<feature type="region of interest" description="Disordered" evidence="1">
    <location>
        <begin position="1"/>
        <end position="104"/>
    </location>
</feature>
<dbReference type="GeneID" id="19973421"/>
<keyword evidence="3" id="KW-1185">Reference proteome</keyword>
<gene>
    <name evidence="2" type="ORF">HMPREF1541_06082</name>
</gene>
<name>W2RTM8_CYPE1</name>